<feature type="transmembrane region" description="Helical" evidence="1">
    <location>
        <begin position="77"/>
        <end position="105"/>
    </location>
</feature>
<evidence type="ECO:0008006" key="4">
    <source>
        <dbReference type="Google" id="ProtNLM"/>
    </source>
</evidence>
<feature type="transmembrane region" description="Helical" evidence="1">
    <location>
        <begin position="117"/>
        <end position="138"/>
    </location>
</feature>
<proteinExistence type="predicted"/>
<dbReference type="Proteomes" id="UP000034050">
    <property type="component" value="Unassembled WGS sequence"/>
</dbReference>
<name>A0A0G1EWE0_9BACT</name>
<gene>
    <name evidence="2" type="ORF">UV61_C0002G0062</name>
</gene>
<keyword evidence="1" id="KW-1133">Transmembrane helix</keyword>
<accession>A0A0G1EWE0</accession>
<evidence type="ECO:0000313" key="2">
    <source>
        <dbReference type="EMBL" id="KKS87341.1"/>
    </source>
</evidence>
<organism evidence="2 3">
    <name type="scientific">Candidatus Gottesmanbacteria bacterium GW2011_GWB1_43_11</name>
    <dbReference type="NCBI Taxonomy" id="1618446"/>
    <lineage>
        <taxon>Bacteria</taxon>
        <taxon>Candidatus Gottesmaniibacteriota</taxon>
    </lineage>
</organism>
<keyword evidence="1" id="KW-0812">Transmembrane</keyword>
<evidence type="ECO:0000256" key="1">
    <source>
        <dbReference type="SAM" id="Phobius"/>
    </source>
</evidence>
<comment type="caution">
    <text evidence="2">The sequence shown here is derived from an EMBL/GenBank/DDBJ whole genome shotgun (WGS) entry which is preliminary data.</text>
</comment>
<dbReference type="EMBL" id="LCFD01000002">
    <property type="protein sequence ID" value="KKS87341.1"/>
    <property type="molecule type" value="Genomic_DNA"/>
</dbReference>
<feature type="transmembrane region" description="Helical" evidence="1">
    <location>
        <begin position="39"/>
        <end position="65"/>
    </location>
</feature>
<keyword evidence="1" id="KW-0472">Membrane</keyword>
<reference evidence="2 3" key="1">
    <citation type="journal article" date="2015" name="Nature">
        <title>rRNA introns, odd ribosomes, and small enigmatic genomes across a large radiation of phyla.</title>
        <authorList>
            <person name="Brown C.T."/>
            <person name="Hug L.A."/>
            <person name="Thomas B.C."/>
            <person name="Sharon I."/>
            <person name="Castelle C.J."/>
            <person name="Singh A."/>
            <person name="Wilkins M.J."/>
            <person name="Williams K.H."/>
            <person name="Banfield J.F."/>
        </authorList>
    </citation>
    <scope>NUCLEOTIDE SEQUENCE [LARGE SCALE GENOMIC DNA]</scope>
</reference>
<dbReference type="STRING" id="1618446.UV61_C0002G0062"/>
<sequence length="155" mass="16918">MVDSNILLPHIQKSSEVSPSTSIIVSGPTIQEVPKSANLIFWLTLILSLLYLFNAYKTLAVIVILNQVTSKVGMLPYSMITIMPLILVYPVVTVASSLALFYCAFKIKTGSYLGIKLIIIFSLVLYLTAFTLGSIIAYQLPKYTAANSAVQANQP</sequence>
<evidence type="ECO:0000313" key="3">
    <source>
        <dbReference type="Proteomes" id="UP000034050"/>
    </source>
</evidence>
<dbReference type="AlphaFoldDB" id="A0A0G1EWE0"/>
<protein>
    <recommendedName>
        <fullName evidence="4">Yip1 domain-containing protein</fullName>
    </recommendedName>
</protein>